<feature type="domain" description="HTH iclR-type" evidence="7">
    <location>
        <begin position="5"/>
        <end position="67"/>
    </location>
</feature>
<accession>A0A4R2U2L3</accession>
<keyword evidence="3" id="KW-0804">Transcription</keyword>
<evidence type="ECO:0000259" key="8">
    <source>
        <dbReference type="PROSITE" id="PS51078"/>
    </source>
</evidence>
<dbReference type="PANTHER" id="PTHR30136:SF35">
    <property type="entry name" value="HTH-TYPE TRANSCRIPTIONAL REGULATOR RV1719"/>
    <property type="match status" value="1"/>
</dbReference>
<dbReference type="GO" id="GO:0045892">
    <property type="term" value="P:negative regulation of DNA-templated transcription"/>
    <property type="evidence" value="ECO:0007669"/>
    <property type="project" value="TreeGrafter"/>
</dbReference>
<dbReference type="GO" id="GO:0003677">
    <property type="term" value="F:DNA binding"/>
    <property type="evidence" value="ECO:0007669"/>
    <property type="project" value="UniProtKB-KW"/>
</dbReference>
<dbReference type="SUPFAM" id="SSF46785">
    <property type="entry name" value="Winged helix' DNA-binding domain"/>
    <property type="match status" value="1"/>
</dbReference>
<dbReference type="Proteomes" id="UP000295504">
    <property type="component" value="Unassembled WGS sequence"/>
</dbReference>
<protein>
    <recommendedName>
        <fullName evidence="5">Glycerol operon regulatory protein</fullName>
    </recommendedName>
</protein>
<keyword evidence="2" id="KW-0238">DNA-binding</keyword>
<evidence type="ECO:0000313" key="10">
    <source>
        <dbReference type="Proteomes" id="UP000295504"/>
    </source>
</evidence>
<feature type="coiled-coil region" evidence="6">
    <location>
        <begin position="166"/>
        <end position="193"/>
    </location>
</feature>
<dbReference type="SMART" id="SM00346">
    <property type="entry name" value="HTH_ICLR"/>
    <property type="match status" value="1"/>
</dbReference>
<comment type="function">
    <text evidence="4">May be an activator protein for the gylABX operon.</text>
</comment>
<evidence type="ECO:0000256" key="1">
    <source>
        <dbReference type="ARBA" id="ARBA00023015"/>
    </source>
</evidence>
<dbReference type="FunFam" id="1.10.10.10:FF:000056">
    <property type="entry name" value="IclR family transcriptional regulator"/>
    <property type="match status" value="1"/>
</dbReference>
<reference evidence="9 10" key="1">
    <citation type="submission" date="2019-03" db="EMBL/GenBank/DDBJ databases">
        <title>Genomic Encyclopedia of Type Strains, Phase IV (KMG-IV): sequencing the most valuable type-strain genomes for metagenomic binning, comparative biology and taxonomic classification.</title>
        <authorList>
            <person name="Goeker M."/>
        </authorList>
    </citation>
    <scope>NUCLEOTIDE SEQUENCE [LARGE SCALE GENOMIC DNA]</scope>
    <source>
        <strain evidence="9 10">DSM 100013</strain>
    </source>
</reference>
<keyword evidence="6" id="KW-0175">Coiled coil</keyword>
<evidence type="ECO:0000256" key="5">
    <source>
        <dbReference type="ARBA" id="ARBA00070406"/>
    </source>
</evidence>
<dbReference type="InterPro" id="IPR036388">
    <property type="entry name" value="WH-like_DNA-bd_sf"/>
</dbReference>
<dbReference type="SUPFAM" id="SSF55781">
    <property type="entry name" value="GAF domain-like"/>
    <property type="match status" value="1"/>
</dbReference>
<proteinExistence type="predicted"/>
<dbReference type="EMBL" id="SLYC01000001">
    <property type="protein sequence ID" value="TCQ08045.1"/>
    <property type="molecule type" value="Genomic_DNA"/>
</dbReference>
<keyword evidence="1" id="KW-0805">Transcription regulation</keyword>
<evidence type="ECO:0000256" key="3">
    <source>
        <dbReference type="ARBA" id="ARBA00023163"/>
    </source>
</evidence>
<evidence type="ECO:0000259" key="7">
    <source>
        <dbReference type="PROSITE" id="PS51077"/>
    </source>
</evidence>
<dbReference type="InterPro" id="IPR036390">
    <property type="entry name" value="WH_DNA-bd_sf"/>
</dbReference>
<evidence type="ECO:0000256" key="6">
    <source>
        <dbReference type="SAM" id="Coils"/>
    </source>
</evidence>
<organism evidence="9 10">
    <name type="scientific">Serpentinicella alkaliphila</name>
    <dbReference type="NCBI Taxonomy" id="1734049"/>
    <lineage>
        <taxon>Bacteria</taxon>
        <taxon>Bacillati</taxon>
        <taxon>Bacillota</taxon>
        <taxon>Clostridia</taxon>
        <taxon>Peptostreptococcales</taxon>
        <taxon>Natronincolaceae</taxon>
        <taxon>Serpentinicella</taxon>
    </lineage>
</organism>
<dbReference type="Gene3D" id="1.10.10.10">
    <property type="entry name" value="Winged helix-like DNA-binding domain superfamily/Winged helix DNA-binding domain"/>
    <property type="match status" value="1"/>
</dbReference>
<dbReference type="PROSITE" id="PS51077">
    <property type="entry name" value="HTH_ICLR"/>
    <property type="match status" value="1"/>
</dbReference>
<evidence type="ECO:0000256" key="4">
    <source>
        <dbReference type="ARBA" id="ARBA00058938"/>
    </source>
</evidence>
<dbReference type="InterPro" id="IPR050707">
    <property type="entry name" value="HTH_MetabolicPath_Reg"/>
</dbReference>
<dbReference type="InterPro" id="IPR005471">
    <property type="entry name" value="Tscrpt_reg_IclR_N"/>
</dbReference>
<dbReference type="Pfam" id="PF01614">
    <property type="entry name" value="IclR_C"/>
    <property type="match status" value="1"/>
</dbReference>
<sequence length="253" mass="28323">MKDVVQSVDRALTILELLSKHVDGLGVAEIGSRVNLHKSTVHRLLGTLIYKGFVVQDSDSNKYRISFKLFELGARRIAEADILAVSKPFTKALMESVNEVVHLVIRDTNDIVYIDKVEADNTIRMASTIGRRSSLYCTSVGKAMLAYMTDEEVETIWENTKIEKLTSNTITELEKLKEELQRIREKGFAEDDEENEIGVRCIGAAIFNSNGDVEGAISISGPSIRVTKDRVEVFALEIKKYAHLISTELGYRP</sequence>
<dbReference type="PANTHER" id="PTHR30136">
    <property type="entry name" value="HELIX-TURN-HELIX TRANSCRIPTIONAL REGULATOR, ICLR FAMILY"/>
    <property type="match status" value="1"/>
</dbReference>
<comment type="caution">
    <text evidence="9">The sequence shown here is derived from an EMBL/GenBank/DDBJ whole genome shotgun (WGS) entry which is preliminary data.</text>
</comment>
<dbReference type="RefSeq" id="WP_132847217.1">
    <property type="nucleotide sequence ID" value="NZ_CP058648.1"/>
</dbReference>
<feature type="domain" description="IclR-ED" evidence="8">
    <location>
        <begin position="68"/>
        <end position="251"/>
    </location>
</feature>
<dbReference type="PROSITE" id="PS51078">
    <property type="entry name" value="ICLR_ED"/>
    <property type="match status" value="1"/>
</dbReference>
<keyword evidence="10" id="KW-1185">Reference proteome</keyword>
<gene>
    <name evidence="9" type="ORF">EDD79_1001131</name>
</gene>
<dbReference type="InterPro" id="IPR029016">
    <property type="entry name" value="GAF-like_dom_sf"/>
</dbReference>
<dbReference type="AlphaFoldDB" id="A0A4R2U2L3"/>
<evidence type="ECO:0000256" key="2">
    <source>
        <dbReference type="ARBA" id="ARBA00023125"/>
    </source>
</evidence>
<dbReference type="GO" id="GO:0003700">
    <property type="term" value="F:DNA-binding transcription factor activity"/>
    <property type="evidence" value="ECO:0007669"/>
    <property type="project" value="TreeGrafter"/>
</dbReference>
<evidence type="ECO:0000313" key="9">
    <source>
        <dbReference type="EMBL" id="TCQ08045.1"/>
    </source>
</evidence>
<dbReference type="OrthoDB" id="9791752at2"/>
<dbReference type="InterPro" id="IPR014757">
    <property type="entry name" value="Tscrpt_reg_IclR_C"/>
</dbReference>
<dbReference type="Pfam" id="PF09339">
    <property type="entry name" value="HTH_IclR"/>
    <property type="match status" value="1"/>
</dbReference>
<name>A0A4R2U2L3_9FIRM</name>
<dbReference type="Gene3D" id="3.30.450.40">
    <property type="match status" value="1"/>
</dbReference>